<keyword evidence="3" id="KW-1185">Reference proteome</keyword>
<evidence type="ECO:0000313" key="3">
    <source>
        <dbReference type="Proteomes" id="UP001152024"/>
    </source>
</evidence>
<sequence length="130" mass="14316">MSSSPTSPTMFNIKDLGRDTWTSVMDILALFQELDSSAGKEAVAVFMEKYSTFLTEVDREAAALNAKLAQIPILEAALKGANDREDHEAISNISDLQMKVQHLETALSEKDKEIVSLKSELAKEDSEPEV</sequence>
<comment type="caution">
    <text evidence="2">The sequence shown here is derived from an EMBL/GenBank/DDBJ whole genome shotgun (WGS) entry which is preliminary data.</text>
</comment>
<feature type="coiled-coil region" evidence="1">
    <location>
        <begin position="93"/>
        <end position="127"/>
    </location>
</feature>
<name>A0ABQ8R854_FUSEQ</name>
<dbReference type="Proteomes" id="UP001152024">
    <property type="component" value="Unassembled WGS sequence"/>
</dbReference>
<accession>A0ABQ8R854</accession>
<gene>
    <name evidence="2" type="ORF">NW768_007552</name>
</gene>
<proteinExistence type="predicted"/>
<reference evidence="2" key="1">
    <citation type="submission" date="2022-09" db="EMBL/GenBank/DDBJ databases">
        <title>Fusarium specimens isolated from Avocado Roots.</title>
        <authorList>
            <person name="Stajich J."/>
            <person name="Roper C."/>
            <person name="Heimlech-Rivalta G."/>
        </authorList>
    </citation>
    <scope>NUCLEOTIDE SEQUENCE</scope>
    <source>
        <strain evidence="2">CF00095</strain>
    </source>
</reference>
<dbReference type="EMBL" id="JAOQBH010000011">
    <property type="protein sequence ID" value="KAJ4129023.1"/>
    <property type="molecule type" value="Genomic_DNA"/>
</dbReference>
<organism evidence="2 3">
    <name type="scientific">Fusarium equiseti</name>
    <name type="common">Fusarium scirpi</name>
    <dbReference type="NCBI Taxonomy" id="61235"/>
    <lineage>
        <taxon>Eukaryota</taxon>
        <taxon>Fungi</taxon>
        <taxon>Dikarya</taxon>
        <taxon>Ascomycota</taxon>
        <taxon>Pezizomycotina</taxon>
        <taxon>Sordariomycetes</taxon>
        <taxon>Hypocreomycetidae</taxon>
        <taxon>Hypocreales</taxon>
        <taxon>Nectriaceae</taxon>
        <taxon>Fusarium</taxon>
        <taxon>Fusarium incarnatum-equiseti species complex</taxon>
    </lineage>
</organism>
<evidence type="ECO:0000256" key="1">
    <source>
        <dbReference type="SAM" id="Coils"/>
    </source>
</evidence>
<evidence type="ECO:0000313" key="2">
    <source>
        <dbReference type="EMBL" id="KAJ4129023.1"/>
    </source>
</evidence>
<keyword evidence="1" id="KW-0175">Coiled coil</keyword>
<dbReference type="Gene3D" id="1.20.5.490">
    <property type="entry name" value="Single helix bin"/>
    <property type="match status" value="1"/>
</dbReference>
<protein>
    <submittedName>
        <fullName evidence="2">Uncharacterized protein</fullName>
    </submittedName>
</protein>